<protein>
    <submittedName>
        <fullName evidence="1">Uncharacterized protein</fullName>
    </submittedName>
</protein>
<dbReference type="Proteomes" id="UP000554482">
    <property type="component" value="Unassembled WGS sequence"/>
</dbReference>
<evidence type="ECO:0000313" key="2">
    <source>
        <dbReference type="Proteomes" id="UP000554482"/>
    </source>
</evidence>
<evidence type="ECO:0000313" key="1">
    <source>
        <dbReference type="EMBL" id="KAF5202082.1"/>
    </source>
</evidence>
<organism evidence="1 2">
    <name type="scientific">Thalictrum thalictroides</name>
    <name type="common">Rue-anemone</name>
    <name type="synonym">Anemone thalictroides</name>
    <dbReference type="NCBI Taxonomy" id="46969"/>
    <lineage>
        <taxon>Eukaryota</taxon>
        <taxon>Viridiplantae</taxon>
        <taxon>Streptophyta</taxon>
        <taxon>Embryophyta</taxon>
        <taxon>Tracheophyta</taxon>
        <taxon>Spermatophyta</taxon>
        <taxon>Magnoliopsida</taxon>
        <taxon>Ranunculales</taxon>
        <taxon>Ranunculaceae</taxon>
        <taxon>Thalictroideae</taxon>
        <taxon>Thalictrum</taxon>
    </lineage>
</organism>
<name>A0A7J6X0Z9_THATH</name>
<gene>
    <name evidence="1" type="ORF">FRX31_008330</name>
</gene>
<dbReference type="EMBL" id="JABWDY010008609">
    <property type="protein sequence ID" value="KAF5202082.1"/>
    <property type="molecule type" value="Genomic_DNA"/>
</dbReference>
<reference evidence="1 2" key="1">
    <citation type="submission" date="2020-06" db="EMBL/GenBank/DDBJ databases">
        <title>Transcriptomic and genomic resources for Thalictrum thalictroides and T. hernandezii: Facilitating candidate gene discovery in an emerging model plant lineage.</title>
        <authorList>
            <person name="Arias T."/>
            <person name="Riano-Pachon D.M."/>
            <person name="Di Stilio V.S."/>
        </authorList>
    </citation>
    <scope>NUCLEOTIDE SEQUENCE [LARGE SCALE GENOMIC DNA]</scope>
    <source>
        <strain evidence="2">cv. WT478/WT964</strain>
        <tissue evidence="1">Leaves</tissue>
    </source>
</reference>
<comment type="caution">
    <text evidence="1">The sequence shown here is derived from an EMBL/GenBank/DDBJ whole genome shotgun (WGS) entry which is preliminary data.</text>
</comment>
<accession>A0A7J6X0Z9</accession>
<proteinExistence type="predicted"/>
<dbReference type="AlphaFoldDB" id="A0A7J6X0Z9"/>
<sequence>MLRDRKFPNVIRVGRTAHLGEQGEVLLFVQPVERNYSRSCRNTDTTGRSTQTKDTFCSWVRDYTAHQAGVS</sequence>
<keyword evidence="2" id="KW-1185">Reference proteome</keyword>